<gene>
    <name evidence="3" type="ORF">EHSB41UT_03110</name>
</gene>
<feature type="domain" description="DUF2062" evidence="2">
    <location>
        <begin position="23"/>
        <end position="165"/>
    </location>
</feature>
<accession>A0A1X7AM46</accession>
<organism evidence="3 4">
    <name type="scientific">Parendozoicomonas haliclonae</name>
    <dbReference type="NCBI Taxonomy" id="1960125"/>
    <lineage>
        <taxon>Bacteria</taxon>
        <taxon>Pseudomonadati</taxon>
        <taxon>Pseudomonadota</taxon>
        <taxon>Gammaproteobacteria</taxon>
        <taxon>Oceanospirillales</taxon>
        <taxon>Endozoicomonadaceae</taxon>
        <taxon>Parendozoicomonas</taxon>
    </lineage>
</organism>
<feature type="transmembrane region" description="Helical" evidence="1">
    <location>
        <begin position="42"/>
        <end position="59"/>
    </location>
</feature>
<sequence>MARKLIQRYLPDPARIRENRSLKFLGEHLLDPNLWHLNRRSAALAFFVGVFVAFIPMPFQMVLAAVLALLVRCNLPVSVALVWITNPVTMPIMWFGTYKLGCFILQTPVVPHHGFEISMEWLASELGRIWLPLYVGSIISGLVLGGLSYVGIRLFWRWHIVRSWRRRTKR</sequence>
<dbReference type="InterPro" id="IPR018639">
    <property type="entry name" value="DUF2062"/>
</dbReference>
<evidence type="ECO:0000313" key="3">
    <source>
        <dbReference type="EMBL" id="SMA49199.1"/>
    </source>
</evidence>
<keyword evidence="1" id="KW-1133">Transmembrane helix</keyword>
<feature type="transmembrane region" description="Helical" evidence="1">
    <location>
        <begin position="92"/>
        <end position="109"/>
    </location>
</feature>
<evidence type="ECO:0000259" key="2">
    <source>
        <dbReference type="Pfam" id="PF09835"/>
    </source>
</evidence>
<dbReference type="AlphaFoldDB" id="A0A1X7AM46"/>
<feature type="transmembrane region" description="Helical" evidence="1">
    <location>
        <begin position="129"/>
        <end position="156"/>
    </location>
</feature>
<feature type="transmembrane region" description="Helical" evidence="1">
    <location>
        <begin position="65"/>
        <end position="85"/>
    </location>
</feature>
<keyword evidence="1" id="KW-0812">Transmembrane</keyword>
<dbReference type="OrthoDB" id="9786029at2"/>
<name>A0A1X7AM46_9GAMM</name>
<evidence type="ECO:0000256" key="1">
    <source>
        <dbReference type="SAM" id="Phobius"/>
    </source>
</evidence>
<dbReference type="PANTHER" id="PTHR40547:SF1">
    <property type="entry name" value="SLL0298 PROTEIN"/>
    <property type="match status" value="1"/>
</dbReference>
<dbReference type="Proteomes" id="UP000196573">
    <property type="component" value="Unassembled WGS sequence"/>
</dbReference>
<dbReference type="EMBL" id="FWPT01000007">
    <property type="protein sequence ID" value="SMA49199.1"/>
    <property type="molecule type" value="Genomic_DNA"/>
</dbReference>
<dbReference type="Pfam" id="PF09835">
    <property type="entry name" value="DUF2062"/>
    <property type="match status" value="1"/>
</dbReference>
<dbReference type="RefSeq" id="WP_087111494.1">
    <property type="nucleotide sequence ID" value="NZ_CBCSCN010000007.1"/>
</dbReference>
<proteinExistence type="predicted"/>
<dbReference type="PANTHER" id="PTHR40547">
    <property type="entry name" value="SLL0298 PROTEIN"/>
    <property type="match status" value="1"/>
</dbReference>
<protein>
    <recommendedName>
        <fullName evidence="2">DUF2062 domain-containing protein</fullName>
    </recommendedName>
</protein>
<keyword evidence="4" id="KW-1185">Reference proteome</keyword>
<keyword evidence="1" id="KW-0472">Membrane</keyword>
<reference evidence="3 4" key="1">
    <citation type="submission" date="2017-03" db="EMBL/GenBank/DDBJ databases">
        <authorList>
            <person name="Afonso C.L."/>
            <person name="Miller P.J."/>
            <person name="Scott M.A."/>
            <person name="Spackman E."/>
            <person name="Goraichik I."/>
            <person name="Dimitrov K.M."/>
            <person name="Suarez D.L."/>
            <person name="Swayne D.E."/>
        </authorList>
    </citation>
    <scope>NUCLEOTIDE SEQUENCE [LARGE SCALE GENOMIC DNA]</scope>
    <source>
        <strain evidence="3">SB41UT1</strain>
    </source>
</reference>
<evidence type="ECO:0000313" key="4">
    <source>
        <dbReference type="Proteomes" id="UP000196573"/>
    </source>
</evidence>